<dbReference type="PANTHER" id="PTHR43792">
    <property type="entry name" value="GNAT FAMILY, PUTATIVE (AFU_ORTHOLOGUE AFUA_3G00765)-RELATED-RELATED"/>
    <property type="match status" value="1"/>
</dbReference>
<proteinExistence type="predicted"/>
<evidence type="ECO:0000259" key="1">
    <source>
        <dbReference type="PROSITE" id="PS51186"/>
    </source>
</evidence>
<dbReference type="Gene3D" id="3.40.630.30">
    <property type="match status" value="1"/>
</dbReference>
<evidence type="ECO:0000313" key="2">
    <source>
        <dbReference type="EMBL" id="MEK8069289.1"/>
    </source>
</evidence>
<organism evidence="2 3">
    <name type="scientific">Rhodococcus navarretei</name>
    <dbReference type="NCBI Taxonomy" id="3128981"/>
    <lineage>
        <taxon>Bacteria</taxon>
        <taxon>Bacillati</taxon>
        <taxon>Actinomycetota</taxon>
        <taxon>Actinomycetes</taxon>
        <taxon>Mycobacteriales</taxon>
        <taxon>Nocardiaceae</taxon>
        <taxon>Rhodococcus</taxon>
    </lineage>
</organism>
<evidence type="ECO:0000313" key="3">
    <source>
        <dbReference type="Proteomes" id="UP001456513"/>
    </source>
</evidence>
<dbReference type="PANTHER" id="PTHR43792:SF1">
    <property type="entry name" value="N-ACETYLTRANSFERASE DOMAIN-CONTAINING PROTEIN"/>
    <property type="match status" value="1"/>
</dbReference>
<dbReference type="InterPro" id="IPR051531">
    <property type="entry name" value="N-acetyltransferase"/>
</dbReference>
<dbReference type="RefSeq" id="WP_243595743.1">
    <property type="nucleotide sequence ID" value="NZ_JBBPCN010000001.1"/>
</dbReference>
<dbReference type="EMBL" id="JBBPCN010000001">
    <property type="protein sequence ID" value="MEK8069289.1"/>
    <property type="molecule type" value="Genomic_DNA"/>
</dbReference>
<reference evidence="2 3" key="1">
    <citation type="submission" date="2024-03" db="EMBL/GenBank/DDBJ databases">
        <title>Rhodococcus navarretei sp. nov. and Pseudarthrobacter quantumdoti sp. nov., two new species with the ability to biosynthesize Quantum Dots isolated from soil samples at Union Glacier, Antarctica.</title>
        <authorList>
            <person name="Vargas M."/>
        </authorList>
    </citation>
    <scope>NUCLEOTIDE SEQUENCE [LARGE SCALE GENOMIC DNA]</scope>
    <source>
        <strain evidence="2 3">EXRC-4A-4</strain>
    </source>
</reference>
<dbReference type="CDD" id="cd04301">
    <property type="entry name" value="NAT_SF"/>
    <property type="match status" value="1"/>
</dbReference>
<dbReference type="InterPro" id="IPR000182">
    <property type="entry name" value="GNAT_dom"/>
</dbReference>
<keyword evidence="3" id="KW-1185">Reference proteome</keyword>
<accession>A0ABU9CPD3</accession>
<dbReference type="SUPFAM" id="SSF55729">
    <property type="entry name" value="Acyl-CoA N-acyltransferases (Nat)"/>
    <property type="match status" value="1"/>
</dbReference>
<feature type="domain" description="N-acetyltransferase" evidence="1">
    <location>
        <begin position="4"/>
        <end position="151"/>
    </location>
</feature>
<comment type="caution">
    <text evidence="2">The sequence shown here is derived from an EMBL/GenBank/DDBJ whole genome shotgun (WGS) entry which is preliminary data.</text>
</comment>
<gene>
    <name evidence="2" type="ORF">AABD04_00325</name>
</gene>
<name>A0ABU9CPD3_9NOCA</name>
<dbReference type="PROSITE" id="PS51186">
    <property type="entry name" value="GNAT"/>
    <property type="match status" value="1"/>
</dbReference>
<protein>
    <submittedName>
        <fullName evidence="2">GNAT family N-acetyltransferase</fullName>
    </submittedName>
</protein>
<dbReference type="Proteomes" id="UP001456513">
    <property type="component" value="Unassembled WGS sequence"/>
</dbReference>
<dbReference type="InterPro" id="IPR016181">
    <property type="entry name" value="Acyl_CoA_acyltransferase"/>
</dbReference>
<dbReference type="Pfam" id="PF13302">
    <property type="entry name" value="Acetyltransf_3"/>
    <property type="match status" value="1"/>
</dbReference>
<sequence length="159" mass="17991">MTRILLRPAVPTDADFLFSMASDVEVVRWIGDGAAWNRAYFDRRFARPLSAGDTRMPDVPRWFIGMNEEQRPVGLLSLIRRSDHIEVGYWVDPAQWGRGYAGELLDLAQDHTDGLAMVAQVYRANSASRRVLERAGFELVDDGDPMIFRAPPSQTITRP</sequence>